<dbReference type="SUPFAM" id="SSF53448">
    <property type="entry name" value="Nucleotide-diphospho-sugar transferases"/>
    <property type="match status" value="1"/>
</dbReference>
<dbReference type="InterPro" id="IPR029044">
    <property type="entry name" value="Nucleotide-diphossugar_trans"/>
</dbReference>
<evidence type="ECO:0000256" key="1">
    <source>
        <dbReference type="ARBA" id="ARBA00006739"/>
    </source>
</evidence>
<proteinExistence type="inferred from homology"/>
<comment type="caution">
    <text evidence="3">The sequence shown here is derived from an EMBL/GenBank/DDBJ whole genome shotgun (WGS) entry which is preliminary data.</text>
</comment>
<feature type="domain" description="Glycosyltransferase 2-like" evidence="2">
    <location>
        <begin position="11"/>
        <end position="128"/>
    </location>
</feature>
<dbReference type="PANTHER" id="PTHR48090">
    <property type="entry name" value="UNDECAPRENYL-PHOSPHATE 4-DEOXY-4-FORMAMIDO-L-ARABINOSE TRANSFERASE-RELATED"/>
    <property type="match status" value="1"/>
</dbReference>
<dbReference type="InterPro" id="IPR050256">
    <property type="entry name" value="Glycosyltransferase_2"/>
</dbReference>
<protein>
    <submittedName>
        <fullName evidence="3">Glycosyltransferase family 2 protein</fullName>
    </submittedName>
</protein>
<accession>A0ABP5JB16</accession>
<dbReference type="Pfam" id="PF00535">
    <property type="entry name" value="Glycos_transf_2"/>
    <property type="match status" value="1"/>
</dbReference>
<sequence length="212" mass="23117">MLPCRDEAAALRLLLPQIPGVFSVIVVDNGSTDGTPDVARGLGARVVSESMPGYGAAVHAGLVAATRDFVAVMDGDGSFDPGDLLPLLDDVRTGRADLAVGRRRPVRGGVWPWHARLGNALVVAWLRRRIDLPAHDIAPMRVFRRQAMLDLGLQDRRFGYPVELLQKVVRAGWRVVEHDVAYHPRAEGTRSKVSGSVTGTARTARDFWRVLA</sequence>
<evidence type="ECO:0000259" key="2">
    <source>
        <dbReference type="Pfam" id="PF00535"/>
    </source>
</evidence>
<comment type="similarity">
    <text evidence="1">Belongs to the glycosyltransferase 2 family.</text>
</comment>
<dbReference type="Proteomes" id="UP001500575">
    <property type="component" value="Unassembled WGS sequence"/>
</dbReference>
<evidence type="ECO:0000313" key="4">
    <source>
        <dbReference type="Proteomes" id="UP001500575"/>
    </source>
</evidence>
<evidence type="ECO:0000313" key="3">
    <source>
        <dbReference type="EMBL" id="GAA2113930.1"/>
    </source>
</evidence>
<dbReference type="Gene3D" id="3.90.550.10">
    <property type="entry name" value="Spore Coat Polysaccharide Biosynthesis Protein SpsA, Chain A"/>
    <property type="match status" value="1"/>
</dbReference>
<dbReference type="InterPro" id="IPR001173">
    <property type="entry name" value="Glyco_trans_2-like"/>
</dbReference>
<dbReference type="PANTHER" id="PTHR48090:SF7">
    <property type="entry name" value="RFBJ PROTEIN"/>
    <property type="match status" value="1"/>
</dbReference>
<dbReference type="EMBL" id="BAAAQQ010000001">
    <property type="protein sequence ID" value="GAA2113930.1"/>
    <property type="molecule type" value="Genomic_DNA"/>
</dbReference>
<organism evidence="3 4">
    <name type="scientific">Nocardioides bigeumensis</name>
    <dbReference type="NCBI Taxonomy" id="433657"/>
    <lineage>
        <taxon>Bacteria</taxon>
        <taxon>Bacillati</taxon>
        <taxon>Actinomycetota</taxon>
        <taxon>Actinomycetes</taxon>
        <taxon>Propionibacteriales</taxon>
        <taxon>Nocardioidaceae</taxon>
        <taxon>Nocardioides</taxon>
    </lineage>
</organism>
<gene>
    <name evidence="3" type="ORF">GCM10009843_02100</name>
</gene>
<dbReference type="CDD" id="cd04179">
    <property type="entry name" value="DPM_DPG-synthase_like"/>
    <property type="match status" value="1"/>
</dbReference>
<name>A0ABP5JB16_9ACTN</name>
<reference evidence="4" key="1">
    <citation type="journal article" date="2019" name="Int. J. Syst. Evol. Microbiol.">
        <title>The Global Catalogue of Microorganisms (GCM) 10K type strain sequencing project: providing services to taxonomists for standard genome sequencing and annotation.</title>
        <authorList>
            <consortium name="The Broad Institute Genomics Platform"/>
            <consortium name="The Broad Institute Genome Sequencing Center for Infectious Disease"/>
            <person name="Wu L."/>
            <person name="Ma J."/>
        </authorList>
    </citation>
    <scope>NUCLEOTIDE SEQUENCE [LARGE SCALE GENOMIC DNA]</scope>
    <source>
        <strain evidence="4">JCM 16021</strain>
    </source>
</reference>
<keyword evidence="4" id="KW-1185">Reference proteome</keyword>